<dbReference type="Gene3D" id="2.60.200.40">
    <property type="match status" value="1"/>
</dbReference>
<keyword evidence="7 14" id="KW-0418">Kinase</keyword>
<accession>A0ABV7Y6E4</accession>
<dbReference type="PANTHER" id="PTHR12358">
    <property type="entry name" value="SPHINGOSINE KINASE"/>
    <property type="match status" value="1"/>
</dbReference>
<dbReference type="EC" id="2.7.1.-" evidence="14"/>
<dbReference type="RefSeq" id="WP_205120017.1">
    <property type="nucleotide sequence ID" value="NZ_JAFBCM010000001.1"/>
</dbReference>
<keyword evidence="9" id="KW-0460">Magnesium</keyword>
<evidence type="ECO:0000256" key="5">
    <source>
        <dbReference type="ARBA" id="ARBA00022723"/>
    </source>
</evidence>
<evidence type="ECO:0000313" key="15">
    <source>
        <dbReference type="Proteomes" id="UP001595699"/>
    </source>
</evidence>
<dbReference type="SMART" id="SM00046">
    <property type="entry name" value="DAGKc"/>
    <property type="match status" value="1"/>
</dbReference>
<evidence type="ECO:0000256" key="7">
    <source>
        <dbReference type="ARBA" id="ARBA00022777"/>
    </source>
</evidence>
<dbReference type="InterPro" id="IPR005218">
    <property type="entry name" value="Diacylglycerol/lipid_kinase"/>
</dbReference>
<evidence type="ECO:0000256" key="6">
    <source>
        <dbReference type="ARBA" id="ARBA00022741"/>
    </source>
</evidence>
<sequence>MAREITVLVNPTSGGGRGARMAGPVTERLRSAGLNARWEAGRDAGESAELARRAVSRGVDALVVVGGDGMIHLALQAVAGTNTPLGIVPAGSGNDLARALALPRKDPLAAVDLVIAGQHRAIDLGKAGATWFGTIFTAGFTGRVTERVNTMHRLRGTLKYAAGVAAEVRDFTPRPYVLELDGERWETNALVIAIGNTSSFGGGVWICEGADPADGQFDVTVIGQVSRLDLARLYPKLFTGRSFSHPAITRRKAKLVNVAAPETSGYADGEKLAPLPLTVECVPEALQIFLPPKP</sequence>
<keyword evidence="8" id="KW-0067">ATP-binding</keyword>
<dbReference type="InterPro" id="IPR050187">
    <property type="entry name" value="Lipid_Phosphate_FormReg"/>
</dbReference>
<keyword evidence="11" id="KW-0594">Phospholipid biosynthesis</keyword>
<dbReference type="SUPFAM" id="SSF111331">
    <property type="entry name" value="NAD kinase/diacylglycerol kinase-like"/>
    <property type="match status" value="1"/>
</dbReference>
<evidence type="ECO:0000256" key="8">
    <source>
        <dbReference type="ARBA" id="ARBA00022840"/>
    </source>
</evidence>
<evidence type="ECO:0000256" key="3">
    <source>
        <dbReference type="ARBA" id="ARBA00022516"/>
    </source>
</evidence>
<dbReference type="GO" id="GO:0016301">
    <property type="term" value="F:kinase activity"/>
    <property type="evidence" value="ECO:0007669"/>
    <property type="project" value="UniProtKB-KW"/>
</dbReference>
<evidence type="ECO:0000256" key="2">
    <source>
        <dbReference type="ARBA" id="ARBA00005983"/>
    </source>
</evidence>
<dbReference type="Pfam" id="PF00781">
    <property type="entry name" value="DAGK_cat"/>
    <property type="match status" value="1"/>
</dbReference>
<keyword evidence="6" id="KW-0547">Nucleotide-binding</keyword>
<evidence type="ECO:0000256" key="4">
    <source>
        <dbReference type="ARBA" id="ARBA00022679"/>
    </source>
</evidence>
<keyword evidence="3" id="KW-0444">Lipid biosynthesis</keyword>
<reference evidence="15" key="1">
    <citation type="journal article" date="2019" name="Int. J. Syst. Evol. Microbiol.">
        <title>The Global Catalogue of Microorganisms (GCM) 10K type strain sequencing project: providing services to taxonomists for standard genome sequencing and annotation.</title>
        <authorList>
            <consortium name="The Broad Institute Genomics Platform"/>
            <consortium name="The Broad Institute Genome Sequencing Center for Infectious Disease"/>
            <person name="Wu L."/>
            <person name="Ma J."/>
        </authorList>
    </citation>
    <scope>NUCLEOTIDE SEQUENCE [LARGE SCALE GENOMIC DNA]</scope>
    <source>
        <strain evidence="15">CGMCC 4.7241</strain>
    </source>
</reference>
<evidence type="ECO:0000313" key="14">
    <source>
        <dbReference type="EMBL" id="MFC3760176.1"/>
    </source>
</evidence>
<keyword evidence="12" id="KW-1208">Phospholipid metabolism</keyword>
<dbReference type="Gene3D" id="3.40.50.10330">
    <property type="entry name" value="Probable inorganic polyphosphate/atp-NAD kinase, domain 1"/>
    <property type="match status" value="1"/>
</dbReference>
<evidence type="ECO:0000256" key="12">
    <source>
        <dbReference type="ARBA" id="ARBA00023264"/>
    </source>
</evidence>
<dbReference type="Pfam" id="PF19279">
    <property type="entry name" value="YegS_C"/>
    <property type="match status" value="1"/>
</dbReference>
<evidence type="ECO:0000256" key="11">
    <source>
        <dbReference type="ARBA" id="ARBA00023209"/>
    </source>
</evidence>
<keyword evidence="5" id="KW-0479">Metal-binding</keyword>
<comment type="caution">
    <text evidence="14">The sequence shown here is derived from an EMBL/GenBank/DDBJ whole genome shotgun (WGS) entry which is preliminary data.</text>
</comment>
<evidence type="ECO:0000256" key="1">
    <source>
        <dbReference type="ARBA" id="ARBA00001946"/>
    </source>
</evidence>
<gene>
    <name evidence="14" type="ORF">ACFOUW_04960</name>
</gene>
<protein>
    <submittedName>
        <fullName evidence="14">Diacylglycerol/lipid kinase family protein</fullName>
        <ecNumber evidence="14">2.7.1.-</ecNumber>
    </submittedName>
</protein>
<dbReference type="PROSITE" id="PS50146">
    <property type="entry name" value="DAGK"/>
    <property type="match status" value="1"/>
</dbReference>
<keyword evidence="10" id="KW-0443">Lipid metabolism</keyword>
<keyword evidence="15" id="KW-1185">Reference proteome</keyword>
<dbReference type="EMBL" id="JBHRZH010000004">
    <property type="protein sequence ID" value="MFC3760176.1"/>
    <property type="molecule type" value="Genomic_DNA"/>
</dbReference>
<dbReference type="NCBIfam" id="TIGR00147">
    <property type="entry name" value="YegS/Rv2252/BmrU family lipid kinase"/>
    <property type="match status" value="1"/>
</dbReference>
<dbReference type="InterPro" id="IPR017438">
    <property type="entry name" value="ATP-NAD_kinase_N"/>
</dbReference>
<dbReference type="InterPro" id="IPR045540">
    <property type="entry name" value="YegS/DAGK_C"/>
</dbReference>
<organism evidence="14 15">
    <name type="scientific">Tenggerimyces flavus</name>
    <dbReference type="NCBI Taxonomy" id="1708749"/>
    <lineage>
        <taxon>Bacteria</taxon>
        <taxon>Bacillati</taxon>
        <taxon>Actinomycetota</taxon>
        <taxon>Actinomycetes</taxon>
        <taxon>Propionibacteriales</taxon>
        <taxon>Nocardioidaceae</taxon>
        <taxon>Tenggerimyces</taxon>
    </lineage>
</organism>
<evidence type="ECO:0000256" key="9">
    <source>
        <dbReference type="ARBA" id="ARBA00022842"/>
    </source>
</evidence>
<dbReference type="Proteomes" id="UP001595699">
    <property type="component" value="Unassembled WGS sequence"/>
</dbReference>
<evidence type="ECO:0000256" key="10">
    <source>
        <dbReference type="ARBA" id="ARBA00023098"/>
    </source>
</evidence>
<name>A0ABV7Y6E4_9ACTN</name>
<comment type="similarity">
    <text evidence="2">Belongs to the diacylglycerol/lipid kinase family.</text>
</comment>
<evidence type="ECO:0000259" key="13">
    <source>
        <dbReference type="PROSITE" id="PS50146"/>
    </source>
</evidence>
<proteinExistence type="inferred from homology"/>
<dbReference type="InterPro" id="IPR016064">
    <property type="entry name" value="NAD/diacylglycerol_kinase_sf"/>
</dbReference>
<dbReference type="InterPro" id="IPR001206">
    <property type="entry name" value="Diacylglycerol_kinase_cat_dom"/>
</dbReference>
<feature type="domain" description="DAGKc" evidence="13">
    <location>
        <begin position="1"/>
        <end position="130"/>
    </location>
</feature>
<comment type="cofactor">
    <cofactor evidence="1">
        <name>Mg(2+)</name>
        <dbReference type="ChEBI" id="CHEBI:18420"/>
    </cofactor>
</comment>
<keyword evidence="4 14" id="KW-0808">Transferase</keyword>
<dbReference type="PANTHER" id="PTHR12358:SF106">
    <property type="entry name" value="LIPID KINASE YEGS"/>
    <property type="match status" value="1"/>
</dbReference>